<dbReference type="RefSeq" id="WP_087357559.1">
    <property type="nucleotide sequence ID" value="NZ_NFLJ01000009.1"/>
</dbReference>
<dbReference type="EMBL" id="NFLJ01000009">
    <property type="protein sequence ID" value="OUQ35258.1"/>
    <property type="molecule type" value="Genomic_DNA"/>
</dbReference>
<feature type="transmembrane region" description="Helical" evidence="1">
    <location>
        <begin position="6"/>
        <end position="24"/>
    </location>
</feature>
<protein>
    <submittedName>
        <fullName evidence="2">Uncharacterized protein</fullName>
    </submittedName>
</protein>
<reference evidence="2 3" key="1">
    <citation type="journal article" date="2018" name="BMC Genomics">
        <title>Whole genome sequencing and function prediction of 133 gut anaerobes isolated from chicken caecum in pure cultures.</title>
        <authorList>
            <person name="Medvecky M."/>
            <person name="Cejkova D."/>
            <person name="Polansky O."/>
            <person name="Karasova D."/>
            <person name="Kubasova T."/>
            <person name="Cizek A."/>
            <person name="Rychlik I."/>
        </authorList>
    </citation>
    <scope>NUCLEOTIDE SEQUENCE [LARGE SCALE GENOMIC DNA]</scope>
    <source>
        <strain evidence="2 3">An13</strain>
    </source>
</reference>
<keyword evidence="3" id="KW-1185">Reference proteome</keyword>
<feature type="transmembrane region" description="Helical" evidence="1">
    <location>
        <begin position="124"/>
        <end position="145"/>
    </location>
</feature>
<organism evidence="2 3">
    <name type="scientific">Massilimicrobiota timonensis</name>
    <dbReference type="NCBI Taxonomy" id="1776392"/>
    <lineage>
        <taxon>Bacteria</taxon>
        <taxon>Bacillati</taxon>
        <taxon>Bacillota</taxon>
        <taxon>Erysipelotrichia</taxon>
        <taxon>Erysipelotrichales</taxon>
        <taxon>Erysipelotrichaceae</taxon>
        <taxon>Massilimicrobiota</taxon>
    </lineage>
</organism>
<dbReference type="OrthoDB" id="1853397at2"/>
<feature type="transmembrane region" description="Helical" evidence="1">
    <location>
        <begin position="151"/>
        <end position="172"/>
    </location>
</feature>
<dbReference type="Proteomes" id="UP000195305">
    <property type="component" value="Unassembled WGS sequence"/>
</dbReference>
<accession>A0A1Y4SZA1</accession>
<keyword evidence="1" id="KW-1133">Transmembrane helix</keyword>
<sequence length="177" mass="20780">MKAKSYVGALYQIIFGFIFIVFDIRIQTIQFLPDWIGYYLFYKAIDVIGEYEESTKLLRPLIVILGVYNGIVWILMIINVSIESFDMLQLFMNIISIYIQFQLLTNISNIALSHHFEKESKRLNILRTMNVISVTFVSFPARWVFIQYVQIIITLFYIVIVVLLILTLIAYAKKEKT</sequence>
<proteinExistence type="predicted"/>
<comment type="caution">
    <text evidence="2">The sequence shown here is derived from an EMBL/GenBank/DDBJ whole genome shotgun (WGS) entry which is preliminary data.</text>
</comment>
<evidence type="ECO:0000256" key="1">
    <source>
        <dbReference type="SAM" id="Phobius"/>
    </source>
</evidence>
<keyword evidence="1" id="KW-0812">Transmembrane</keyword>
<gene>
    <name evidence="2" type="ORF">B5E75_04330</name>
</gene>
<evidence type="ECO:0000313" key="3">
    <source>
        <dbReference type="Proteomes" id="UP000195305"/>
    </source>
</evidence>
<dbReference type="AlphaFoldDB" id="A0A1Y4SZA1"/>
<feature type="transmembrane region" description="Helical" evidence="1">
    <location>
        <begin position="61"/>
        <end position="82"/>
    </location>
</feature>
<keyword evidence="1" id="KW-0472">Membrane</keyword>
<name>A0A1Y4SZA1_9FIRM</name>
<evidence type="ECO:0000313" key="2">
    <source>
        <dbReference type="EMBL" id="OUQ35258.1"/>
    </source>
</evidence>